<accession>A0A9C7BI53</accession>
<sequence length="1399" mass="154957">MTNIPEYTDIIPNPFDINNKSLVHDVNVTTGFFLGGQEKNSLPHDFASIDCHSNVVQCDPNNVKSLECHKCNTIGGGICLDASHLSNQLGLSSNRDKNVVGICVPRASMQKDLEDDINHFTTDIVLGIVGDYTHRDQDNNQPIEQMYITRKTICKDERIARKNTQMVKANPLAEGSMNCDQIVMCGGEDTGYPIHPHTKKVINHIDYVDFDIIQEASLLTCGCAEGYEMTRDPTSSSNLATCKPGPKKRQRGLSCPVTLVDYDDGTTRCVCNPATQVSLYEVTTSLEKGGLSTDYSTDMILALAAFQDKLLDGADACIPKPGVDPRVSAFGYSFAAHVFYDSNTDENTLLNTDENTLLNTDENTNQFRLEHNRGGHLMTGGLVRRSGVTRGGQWLSVIENDKEGGGGGGGREKEASYSIGGTSPFLGTGSIPAHVWGGDVWNDNNIIVGDLNNGTVIHPNATLKVVPPSTTGIPGVGVTLEHAVGMIVSAGRCYPHGVYRRGGQLSGKDCGINSESCFLSPVKNMDKDNPLTQMMSTNDPGTCAAAFIVPFFHDKCQTDYEKYPLNARLPQEAQTQRLGGWTGHYHVRPIALAMGYTPLERLFRFYCSTTKTNLEFPDKVMSMFPHMIPTNLDIMEWQRLFDYDKFGRVDLLGGLFVQPTTIVEDGQSSLNTKWTEEMISTNLPCLINHYQIDDARALSPIERSKLNESVYTRYPTASNIVANQTNGYSGYSLSGRNKMTNHSSSLSFLRSVIFGAENVIWNDPGFTPLALPQDIPVATLPEEIRYSKRNDSFGLSKSSLSNFQNKYATFENEPFQLALEENDNVYNPPAVQSHVVDAIFPAKYINNWIPGRADGSSSSSSSSSSLLVPSLNLAEAFFRMRPFCSRGFFANKPHMLQKDWGSNPHTSGDLFQGIASAPCSKYEMGGYWGYPSSGSLVQYLTLLSPRSFDTGPYRAAHATAAVDATTDQNLLLLNTLKKSKRENSTLLIKEALDEKCDCLTDIFCTSKNDEKKRAVVAATPSRGNRFASYLFCRSTPKHYMPLMYSLLRLENRDPNVTRAILENNLNVLENIKATDWNLPVAPNRFTAVRTNAAFTRFFAREPIIPYSPVVSLSSSSSSSLPIDYHDDSIIERDDWQYNVPIGQPAYLLATNEQGHLIHKRLVDFFESACRISPNTTCSDTFSAWHEGPKGIVSMYGTPIMGDDLKNETKDCISSPMRMIHSFAINIPYMGGFECGQTAAEGMLTRGLEMWYHPFIKPPLSATTTTTSTTTTTNTTTTTTTTTLEGIRAKTQEPFERLAIRGFREIDWFKLIKYSLLSHYGIDGLVSFAYTDKTITNNSIPIRMTNGSARYPFACQSDRVPFPLTMQMTIQMRALLDMGVNKELVFRHLSLEEQNQIISN</sequence>
<organism evidence="1">
    <name type="scientific">Metapenaeus ensis majanivirus</name>
    <dbReference type="NCBI Taxonomy" id="2984279"/>
    <lineage>
        <taxon>Viruses</taxon>
        <taxon>Viruses incertae sedis</taxon>
        <taxon>Naldaviricetes</taxon>
        <taxon>Nimaviridae</taxon>
    </lineage>
</organism>
<dbReference type="EMBL" id="LC738876">
    <property type="protein sequence ID" value="BDT62558.1"/>
    <property type="molecule type" value="Genomic_DNA"/>
</dbReference>
<name>A0A9C7BI53_9VIRU</name>
<proteinExistence type="predicted"/>
<reference evidence="1" key="1">
    <citation type="submission" date="2022-10" db="EMBL/GenBank/DDBJ databases">
        <title>Genome sequences of endogenous nimaviruses in decapod crustaceans.</title>
        <authorList>
            <person name="Kawato S."/>
            <person name="Nozaki R."/>
            <person name="Kondo H."/>
            <person name="Hirono I."/>
        </authorList>
    </citation>
    <scope>NUCLEOTIDE SEQUENCE</scope>
    <source>
        <strain evidence="1">Mikawa-1</strain>
    </source>
</reference>
<evidence type="ECO:0000313" key="1">
    <source>
        <dbReference type="EMBL" id="BDT62558.1"/>
    </source>
</evidence>
<protein>
    <submittedName>
        <fullName evidence="1">Wsv209-like protein</fullName>
    </submittedName>
</protein>